<dbReference type="SUPFAM" id="SSF54211">
    <property type="entry name" value="Ribosomal protein S5 domain 2-like"/>
    <property type="match status" value="1"/>
</dbReference>
<dbReference type="InterPro" id="IPR023582">
    <property type="entry name" value="Impact"/>
</dbReference>
<dbReference type="InterPro" id="IPR015796">
    <property type="entry name" value="Impact_YigZ-like"/>
</dbReference>
<dbReference type="EMBL" id="JABJVM010000016">
    <property type="protein sequence ID" value="MBA3927330.1"/>
    <property type="molecule type" value="Genomic_DNA"/>
</dbReference>
<evidence type="ECO:0000313" key="5">
    <source>
        <dbReference type="Proteomes" id="UP000548787"/>
    </source>
</evidence>
<comment type="similarity">
    <text evidence="1">Belongs to the IMPACT family.</text>
</comment>
<evidence type="ECO:0000259" key="3">
    <source>
        <dbReference type="Pfam" id="PF09186"/>
    </source>
</evidence>
<sequence>MLEKYLTIKVAGQHEIIIEKSRFICSIIRATDEKMAQDFILSIKKEHWNASHNCSAYLIGERDQYQKANDDGEPSGTAGVPMLEVLKKKQLKDVAVVVTRYFGGVKLGAGGLVRAYSNAVNETCNTLGVVERSLAIIISCTLDYSSHAKFENALEKKGYQIAGTTFTDKVVLDVYVDSTDVDLFQEWATNLTNGQVEMLETGKKYREKDVN</sequence>
<dbReference type="PANTHER" id="PTHR16301:SF20">
    <property type="entry name" value="IMPACT FAMILY MEMBER YIGZ"/>
    <property type="match status" value="1"/>
</dbReference>
<dbReference type="Pfam" id="PF01205">
    <property type="entry name" value="Impact_N"/>
    <property type="match status" value="1"/>
</dbReference>
<reference evidence="4 5" key="1">
    <citation type="submission" date="2020-05" db="EMBL/GenBank/DDBJ databases">
        <authorList>
            <person name="Carlin C.R."/>
        </authorList>
    </citation>
    <scope>NUCLEOTIDE SEQUENCE [LARGE SCALE GENOMIC DNA]</scope>
    <source>
        <strain evidence="4 5">FSL W9-0585</strain>
    </source>
</reference>
<feature type="domain" description="UPF0029" evidence="3">
    <location>
        <begin position="140"/>
        <end position="195"/>
    </location>
</feature>
<keyword evidence="5" id="KW-1185">Reference proteome</keyword>
<gene>
    <name evidence="4" type="ORF">HPK16_13345</name>
</gene>
<dbReference type="InterPro" id="IPR020568">
    <property type="entry name" value="Ribosomal_Su5_D2-typ_SF"/>
</dbReference>
<dbReference type="NCBIfam" id="TIGR00257">
    <property type="entry name" value="IMPACT_YIGZ"/>
    <property type="match status" value="1"/>
</dbReference>
<dbReference type="RefSeq" id="WP_181677422.1">
    <property type="nucleotide sequence ID" value="NZ_JABJVM010000016.1"/>
</dbReference>
<comment type="caution">
    <text evidence="4">The sequence shown here is derived from an EMBL/GenBank/DDBJ whole genome shotgun (WGS) entry which is preliminary data.</text>
</comment>
<dbReference type="AlphaFoldDB" id="A0A7W1YH02"/>
<evidence type="ECO:0000256" key="1">
    <source>
        <dbReference type="ARBA" id="ARBA00007665"/>
    </source>
</evidence>
<dbReference type="InterPro" id="IPR001498">
    <property type="entry name" value="Impact_N"/>
</dbReference>
<proteinExistence type="inferred from homology"/>
<dbReference type="PANTHER" id="PTHR16301">
    <property type="entry name" value="IMPACT-RELATED"/>
    <property type="match status" value="1"/>
</dbReference>
<evidence type="ECO:0000259" key="2">
    <source>
        <dbReference type="Pfam" id="PF01205"/>
    </source>
</evidence>
<evidence type="ECO:0000313" key="4">
    <source>
        <dbReference type="EMBL" id="MBA3927330.1"/>
    </source>
</evidence>
<dbReference type="Pfam" id="PF09186">
    <property type="entry name" value="DUF1949"/>
    <property type="match status" value="1"/>
</dbReference>
<protein>
    <submittedName>
        <fullName evidence="4">YigZ family protein</fullName>
    </submittedName>
</protein>
<dbReference type="Proteomes" id="UP000548787">
    <property type="component" value="Unassembled WGS sequence"/>
</dbReference>
<dbReference type="SUPFAM" id="SSF54980">
    <property type="entry name" value="EF-G C-terminal domain-like"/>
    <property type="match status" value="1"/>
</dbReference>
<dbReference type="InterPro" id="IPR015269">
    <property type="entry name" value="UPF0029_Impact_C"/>
</dbReference>
<dbReference type="Gene3D" id="3.30.230.30">
    <property type="entry name" value="Impact, N-terminal domain"/>
    <property type="match status" value="1"/>
</dbReference>
<dbReference type="InterPro" id="IPR035647">
    <property type="entry name" value="EFG_III/V"/>
</dbReference>
<dbReference type="Gene3D" id="3.30.70.240">
    <property type="match status" value="1"/>
</dbReference>
<name>A0A7W1YH02_9LIST</name>
<reference evidence="4 5" key="2">
    <citation type="submission" date="2020-08" db="EMBL/GenBank/DDBJ databases">
        <title>Listeria ohnekaius sp. nov. and Listeria portnoyii sp. nov. isolated from non-agricultural and natural environments.</title>
        <authorList>
            <person name="Weller D."/>
            <person name="Belias A.M."/>
            <person name="Liao J."/>
            <person name="Guo S."/>
            <person name="Orsi R.H."/>
            <person name="Wiedmann M."/>
        </authorList>
    </citation>
    <scope>NUCLEOTIDE SEQUENCE [LARGE SCALE GENOMIC DNA]</scope>
    <source>
        <strain evidence="4 5">FSL W9-0585</strain>
    </source>
</reference>
<dbReference type="GO" id="GO:0006446">
    <property type="term" value="P:regulation of translational initiation"/>
    <property type="evidence" value="ECO:0007669"/>
    <property type="project" value="TreeGrafter"/>
</dbReference>
<dbReference type="InterPro" id="IPR020569">
    <property type="entry name" value="UPF0029_Impact_CS"/>
</dbReference>
<accession>A0A7W1YH02</accession>
<feature type="domain" description="Impact N-terminal" evidence="2">
    <location>
        <begin position="20"/>
        <end position="123"/>
    </location>
</feature>
<dbReference type="GO" id="GO:0005737">
    <property type="term" value="C:cytoplasm"/>
    <property type="evidence" value="ECO:0007669"/>
    <property type="project" value="TreeGrafter"/>
</dbReference>
<organism evidence="4 5">
    <name type="scientific">Listeria rustica</name>
    <dbReference type="NCBI Taxonomy" id="2713503"/>
    <lineage>
        <taxon>Bacteria</taxon>
        <taxon>Bacillati</taxon>
        <taxon>Bacillota</taxon>
        <taxon>Bacilli</taxon>
        <taxon>Bacillales</taxon>
        <taxon>Listeriaceae</taxon>
        <taxon>Listeria</taxon>
    </lineage>
</organism>
<dbReference type="InterPro" id="IPR036956">
    <property type="entry name" value="Impact_N_sf"/>
</dbReference>
<dbReference type="PROSITE" id="PS00910">
    <property type="entry name" value="UPF0029"/>
    <property type="match status" value="1"/>
</dbReference>